<dbReference type="Pfam" id="PF06167">
    <property type="entry name" value="Peptidase_M90"/>
    <property type="match status" value="1"/>
</dbReference>
<dbReference type="Gene3D" id="1.10.472.150">
    <property type="entry name" value="Glucose-regulated metallo-peptidase M90, N-terminal domain"/>
    <property type="match status" value="1"/>
</dbReference>
<proteinExistence type="predicted"/>
<protein>
    <submittedName>
        <fullName evidence="1">Zinc-dependent peptidase</fullName>
    </submittedName>
</protein>
<dbReference type="Gene3D" id="3.40.390.10">
    <property type="entry name" value="Collagenase (Catalytic Domain)"/>
    <property type="match status" value="1"/>
</dbReference>
<name>A0ABS5DZ70_9BURK</name>
<dbReference type="CDD" id="cd20169">
    <property type="entry name" value="Peptidase_M90_mtfA"/>
    <property type="match status" value="1"/>
</dbReference>
<dbReference type="EMBL" id="JAGQDG010000005">
    <property type="protein sequence ID" value="MBQ0936447.1"/>
    <property type="molecule type" value="Genomic_DNA"/>
</dbReference>
<evidence type="ECO:0000313" key="1">
    <source>
        <dbReference type="EMBL" id="MBQ0936447.1"/>
    </source>
</evidence>
<organism evidence="1 2">
    <name type="scientific">Ideonella paludis</name>
    <dbReference type="NCBI Taxonomy" id="1233411"/>
    <lineage>
        <taxon>Bacteria</taxon>
        <taxon>Pseudomonadati</taxon>
        <taxon>Pseudomonadota</taxon>
        <taxon>Betaproteobacteria</taxon>
        <taxon>Burkholderiales</taxon>
        <taxon>Sphaerotilaceae</taxon>
        <taxon>Ideonella</taxon>
    </lineage>
</organism>
<dbReference type="SUPFAM" id="SSF55486">
    <property type="entry name" value="Metalloproteases ('zincins'), catalytic domain"/>
    <property type="match status" value="1"/>
</dbReference>
<dbReference type="InterPro" id="IPR024079">
    <property type="entry name" value="MetalloPept_cat_dom_sf"/>
</dbReference>
<accession>A0ABS5DZ70</accession>
<dbReference type="InterPro" id="IPR042252">
    <property type="entry name" value="MtfA_N"/>
</dbReference>
<gene>
    <name evidence="1" type="ORF">KAK11_13985</name>
</gene>
<sequence>MGSAGLLLVLTLLALGWLLREPLAQAWRRRRLAQQPFPAAWRAVLRQHWPYFRRMPADLQLQLKKRMQVFLAEKPIIGCGGLEVTDEMRVLIAAQACLLLLNRSQSRFDGVRQILLYPGAFWVQRPVTQDGGVQHEQRRALSGESWVQGQVILSWDDVLRGAADAGDGQNVVIHEFAHQLDQAKGAATGLPADISRWQRARWAAVMSGEYAAHQQRAAAGQVSLLSDYAVTDPAEFFAVASEVFFEQAEALSQQHPALYEQLSRYYRLNLLSWS</sequence>
<dbReference type="InterPro" id="IPR010384">
    <property type="entry name" value="MtfA_fam"/>
</dbReference>
<evidence type="ECO:0000313" key="2">
    <source>
        <dbReference type="Proteomes" id="UP000672097"/>
    </source>
</evidence>
<dbReference type="PANTHER" id="PTHR30164:SF2">
    <property type="entry name" value="PROTEIN MTFA"/>
    <property type="match status" value="1"/>
</dbReference>
<comment type="caution">
    <text evidence="1">The sequence shown here is derived from an EMBL/GenBank/DDBJ whole genome shotgun (WGS) entry which is preliminary data.</text>
</comment>
<keyword evidence="2" id="KW-1185">Reference proteome</keyword>
<dbReference type="PANTHER" id="PTHR30164">
    <property type="entry name" value="MTFA PEPTIDASE"/>
    <property type="match status" value="1"/>
</dbReference>
<dbReference type="Proteomes" id="UP000672097">
    <property type="component" value="Unassembled WGS sequence"/>
</dbReference>
<reference evidence="1 2" key="1">
    <citation type="submission" date="2021-04" db="EMBL/GenBank/DDBJ databases">
        <title>The genome sequence of type strain Ideonella paludis KCTC 32238.</title>
        <authorList>
            <person name="Liu Y."/>
        </authorList>
    </citation>
    <scope>NUCLEOTIDE SEQUENCE [LARGE SCALE GENOMIC DNA]</scope>
    <source>
        <strain evidence="1 2">KCTC 32238</strain>
    </source>
</reference>